<name>A0A941JT38_9CHRO</name>
<dbReference type="EMBL" id="JADQBC010000140">
    <property type="protein sequence ID" value="MBR8829496.1"/>
    <property type="molecule type" value="Genomic_DNA"/>
</dbReference>
<evidence type="ECO:0000313" key="2">
    <source>
        <dbReference type="Proteomes" id="UP000767446"/>
    </source>
</evidence>
<dbReference type="InterPro" id="IPR054283">
    <property type="entry name" value="DUF7017"/>
</dbReference>
<dbReference type="SUPFAM" id="SSF48452">
    <property type="entry name" value="TPR-like"/>
    <property type="match status" value="1"/>
</dbReference>
<gene>
    <name evidence="1" type="ORF">DSM107014_16640</name>
</gene>
<comment type="caution">
    <text evidence="1">The sequence shown here is derived from an EMBL/GenBank/DDBJ whole genome shotgun (WGS) entry which is preliminary data.</text>
</comment>
<dbReference type="Gene3D" id="1.25.40.10">
    <property type="entry name" value="Tetratricopeptide repeat domain"/>
    <property type="match status" value="2"/>
</dbReference>
<evidence type="ECO:0000313" key="1">
    <source>
        <dbReference type="EMBL" id="MBR8829496.1"/>
    </source>
</evidence>
<protein>
    <recommendedName>
        <fullName evidence="3">TPR-like protein</fullName>
    </recommendedName>
</protein>
<accession>A0A941JT38</accession>
<dbReference type="AlphaFoldDB" id="A0A941JT38"/>
<dbReference type="Proteomes" id="UP000767446">
    <property type="component" value="Unassembled WGS sequence"/>
</dbReference>
<dbReference type="Pfam" id="PF22860">
    <property type="entry name" value="DUF7017"/>
    <property type="match status" value="1"/>
</dbReference>
<reference evidence="1" key="1">
    <citation type="submission" date="2021-02" db="EMBL/GenBank/DDBJ databases">
        <title>Metagenome analyses of Stigonema ocellatum DSM 106950, Chlorogloea purpurea SAG 13.99 and Gomphosphaeria aponina DSM 107014.</title>
        <authorList>
            <person name="Marter P."/>
            <person name="Huang S."/>
        </authorList>
    </citation>
    <scope>NUCLEOTIDE SEQUENCE</scope>
    <source>
        <strain evidence="1">JP213</strain>
    </source>
</reference>
<evidence type="ECO:0008006" key="3">
    <source>
        <dbReference type="Google" id="ProtNLM"/>
    </source>
</evidence>
<dbReference type="InterPro" id="IPR011990">
    <property type="entry name" value="TPR-like_helical_dom_sf"/>
</dbReference>
<proteinExistence type="predicted"/>
<organism evidence="1 2">
    <name type="scientific">Gomphosphaeria aponina SAG 52.96 = DSM 107014</name>
    <dbReference type="NCBI Taxonomy" id="1521640"/>
    <lineage>
        <taxon>Bacteria</taxon>
        <taxon>Bacillati</taxon>
        <taxon>Cyanobacteriota</taxon>
        <taxon>Cyanophyceae</taxon>
        <taxon>Oscillatoriophycideae</taxon>
        <taxon>Chroococcales</taxon>
        <taxon>Gomphosphaeriaceae</taxon>
        <taxon>Gomphosphaeria</taxon>
    </lineage>
</organism>
<sequence length="419" mass="49137">MSEPIMERGNSFLKQNQFAEAGKLFRQLWEEGHNAYAASRYLYCLRKAGYPDAALIQGNKAHSEFTDNIYIQRELVWIHYEIVKRSAEQENLRQVIESASKLLDLQPESLPLELTILTVIKLAKQKHQWQTVSDWCNKIQPSQLNDDTPLINGRKVKSKREQWYFAYIKSLIELNSWSKVHGLALEAINAYPREINFKRWYALALAYQGDVEKAIAKLEDIILKERQEWYLFQDLSDLFFKTNQTESGFRYGCKAALASGEDKAKVTLYQRLAEIALSLKKWEIAARHIQLSKLIRQQEGWGIKANFEELESNIRQKCQDNNIGWVDYSFDELKKICRQDWRKESYGGLPRQQGVIESLPEQKSFGWIRLENGEKIFFMQKELPKFLRKENIPVNFVLEKNWNHKKAEFSTKAVDIQAE</sequence>